<keyword evidence="9" id="KW-0418">Kinase</keyword>
<dbReference type="SMART" id="SM00387">
    <property type="entry name" value="HATPase_c"/>
    <property type="match status" value="1"/>
</dbReference>
<dbReference type="PANTHER" id="PTHR42878:SF14">
    <property type="entry name" value="OSMOLARITY TWO-COMPONENT SYSTEM PROTEIN SSK1"/>
    <property type="match status" value="1"/>
</dbReference>
<keyword evidence="8" id="KW-0547">Nucleotide-binding</keyword>
<evidence type="ECO:0000256" key="4">
    <source>
        <dbReference type="ARBA" id="ARBA00022475"/>
    </source>
</evidence>
<keyword evidence="6" id="KW-0808">Transferase</keyword>
<comment type="subcellular location">
    <subcellularLocation>
        <location evidence="2">Cell membrane</location>
        <topology evidence="2">Multi-pass membrane protein</topology>
    </subcellularLocation>
</comment>
<evidence type="ECO:0000259" key="15">
    <source>
        <dbReference type="PROSITE" id="PS50109"/>
    </source>
</evidence>
<dbReference type="InterPro" id="IPR039506">
    <property type="entry name" value="SPOB_a"/>
</dbReference>
<keyword evidence="7 14" id="KW-0812">Transmembrane</keyword>
<feature type="domain" description="Histidine kinase" evidence="15">
    <location>
        <begin position="318"/>
        <end position="531"/>
    </location>
</feature>
<evidence type="ECO:0000313" key="16">
    <source>
        <dbReference type="EMBL" id="MFC4557833.1"/>
    </source>
</evidence>
<dbReference type="InterPro" id="IPR005467">
    <property type="entry name" value="His_kinase_dom"/>
</dbReference>
<dbReference type="Gene3D" id="3.30.565.10">
    <property type="entry name" value="Histidine kinase-like ATPase, C-terminal domain"/>
    <property type="match status" value="1"/>
</dbReference>
<keyword evidence="10 16" id="KW-0067">ATP-binding</keyword>
<dbReference type="GO" id="GO:0005524">
    <property type="term" value="F:ATP binding"/>
    <property type="evidence" value="ECO:0007669"/>
    <property type="project" value="UniProtKB-KW"/>
</dbReference>
<dbReference type="CDD" id="cd00130">
    <property type="entry name" value="PAS"/>
    <property type="match status" value="1"/>
</dbReference>
<dbReference type="SUPFAM" id="SSF103190">
    <property type="entry name" value="Sensory domain-like"/>
    <property type="match status" value="1"/>
</dbReference>
<accession>A0ABV9DJ27</accession>
<name>A0ABV9DJ27_9BACI</name>
<dbReference type="InterPro" id="IPR004358">
    <property type="entry name" value="Sig_transdc_His_kin-like_C"/>
</dbReference>
<dbReference type="InterPro" id="IPR050351">
    <property type="entry name" value="BphY/WalK/GraS-like"/>
</dbReference>
<evidence type="ECO:0000256" key="10">
    <source>
        <dbReference type="ARBA" id="ARBA00022840"/>
    </source>
</evidence>
<dbReference type="InterPro" id="IPR013767">
    <property type="entry name" value="PAS_fold"/>
</dbReference>
<dbReference type="Gene3D" id="1.10.287.130">
    <property type="match status" value="1"/>
</dbReference>
<evidence type="ECO:0000256" key="13">
    <source>
        <dbReference type="ARBA" id="ARBA00023136"/>
    </source>
</evidence>
<keyword evidence="4" id="KW-1003">Cell membrane</keyword>
<keyword evidence="12" id="KW-0902">Two-component regulatory system</keyword>
<evidence type="ECO:0000256" key="6">
    <source>
        <dbReference type="ARBA" id="ARBA00022679"/>
    </source>
</evidence>
<keyword evidence="17" id="KW-1185">Reference proteome</keyword>
<dbReference type="Pfam" id="PF14689">
    <property type="entry name" value="SPOB_a"/>
    <property type="match status" value="1"/>
</dbReference>
<reference evidence="17" key="1">
    <citation type="journal article" date="2019" name="Int. J. Syst. Evol. Microbiol.">
        <title>The Global Catalogue of Microorganisms (GCM) 10K type strain sequencing project: providing services to taxonomists for standard genome sequencing and annotation.</title>
        <authorList>
            <consortium name="The Broad Institute Genomics Platform"/>
            <consortium name="The Broad Institute Genome Sequencing Center for Infectious Disease"/>
            <person name="Wu L."/>
            <person name="Ma J."/>
        </authorList>
    </citation>
    <scope>NUCLEOTIDE SEQUENCE [LARGE SCALE GENOMIC DNA]</scope>
    <source>
        <strain evidence="17">CGMCC 4.7426</strain>
    </source>
</reference>
<gene>
    <name evidence="16" type="ORF">ACFO3D_06370</name>
</gene>
<dbReference type="SUPFAM" id="SSF55785">
    <property type="entry name" value="PYP-like sensor domain (PAS domain)"/>
    <property type="match status" value="1"/>
</dbReference>
<dbReference type="InterPro" id="IPR035965">
    <property type="entry name" value="PAS-like_dom_sf"/>
</dbReference>
<evidence type="ECO:0000256" key="12">
    <source>
        <dbReference type="ARBA" id="ARBA00023012"/>
    </source>
</evidence>
<dbReference type="PROSITE" id="PS50109">
    <property type="entry name" value="HIS_KIN"/>
    <property type="match status" value="1"/>
</dbReference>
<keyword evidence="13 14" id="KW-0472">Membrane</keyword>
<evidence type="ECO:0000256" key="14">
    <source>
        <dbReference type="SAM" id="Phobius"/>
    </source>
</evidence>
<organism evidence="16 17">
    <name type="scientific">Virgibacillus kekensis</name>
    <dbReference type="NCBI Taxonomy" id="202261"/>
    <lineage>
        <taxon>Bacteria</taxon>
        <taxon>Bacillati</taxon>
        <taxon>Bacillota</taxon>
        <taxon>Bacilli</taxon>
        <taxon>Bacillales</taxon>
        <taxon>Bacillaceae</taxon>
        <taxon>Virgibacillus</taxon>
    </lineage>
</organism>
<dbReference type="EC" id="2.7.13.3" evidence="3"/>
<dbReference type="PRINTS" id="PR00344">
    <property type="entry name" value="BCTRLSENSOR"/>
</dbReference>
<dbReference type="InterPro" id="IPR029151">
    <property type="entry name" value="Sensor-like_sf"/>
</dbReference>
<evidence type="ECO:0000256" key="7">
    <source>
        <dbReference type="ARBA" id="ARBA00022692"/>
    </source>
</evidence>
<dbReference type="SUPFAM" id="SSF55874">
    <property type="entry name" value="ATPase domain of HSP90 chaperone/DNA topoisomerase II/histidine kinase"/>
    <property type="match status" value="1"/>
</dbReference>
<dbReference type="PANTHER" id="PTHR42878">
    <property type="entry name" value="TWO-COMPONENT HISTIDINE KINASE"/>
    <property type="match status" value="1"/>
</dbReference>
<dbReference type="SMART" id="SM00091">
    <property type="entry name" value="PAS"/>
    <property type="match status" value="1"/>
</dbReference>
<evidence type="ECO:0000256" key="5">
    <source>
        <dbReference type="ARBA" id="ARBA00022553"/>
    </source>
</evidence>
<feature type="transmembrane region" description="Helical" evidence="14">
    <location>
        <begin position="178"/>
        <end position="197"/>
    </location>
</feature>
<comment type="caution">
    <text evidence="16">The sequence shown here is derived from an EMBL/GenBank/DDBJ whole genome shotgun (WGS) entry which is preliminary data.</text>
</comment>
<dbReference type="RefSeq" id="WP_390293946.1">
    <property type="nucleotide sequence ID" value="NZ_JBHSFU010000004.1"/>
</dbReference>
<dbReference type="Pfam" id="PF17203">
    <property type="entry name" value="sCache_3_2"/>
    <property type="match status" value="1"/>
</dbReference>
<dbReference type="InterPro" id="IPR000014">
    <property type="entry name" value="PAS"/>
</dbReference>
<dbReference type="Pfam" id="PF00989">
    <property type="entry name" value="PAS"/>
    <property type="match status" value="1"/>
</dbReference>
<evidence type="ECO:0000256" key="8">
    <source>
        <dbReference type="ARBA" id="ARBA00022741"/>
    </source>
</evidence>
<dbReference type="InterPro" id="IPR036890">
    <property type="entry name" value="HATPase_C_sf"/>
</dbReference>
<comment type="catalytic activity">
    <reaction evidence="1">
        <text>ATP + protein L-histidine = ADP + protein N-phospho-L-histidine.</text>
        <dbReference type="EC" id="2.7.13.3"/>
    </reaction>
</comment>
<dbReference type="SUPFAM" id="SSF55890">
    <property type="entry name" value="Sporulation response regulatory protein Spo0B"/>
    <property type="match status" value="1"/>
</dbReference>
<protein>
    <recommendedName>
        <fullName evidence="3">histidine kinase</fullName>
        <ecNumber evidence="3">2.7.13.3</ecNumber>
    </recommendedName>
</protein>
<dbReference type="InterPro" id="IPR033463">
    <property type="entry name" value="sCache_3"/>
</dbReference>
<evidence type="ECO:0000256" key="1">
    <source>
        <dbReference type="ARBA" id="ARBA00000085"/>
    </source>
</evidence>
<dbReference type="Pfam" id="PF02518">
    <property type="entry name" value="HATPase_c"/>
    <property type="match status" value="1"/>
</dbReference>
<evidence type="ECO:0000256" key="11">
    <source>
        <dbReference type="ARBA" id="ARBA00022989"/>
    </source>
</evidence>
<dbReference type="Gene3D" id="3.30.450.20">
    <property type="entry name" value="PAS domain"/>
    <property type="match status" value="2"/>
</dbReference>
<keyword evidence="11 14" id="KW-1133">Transmembrane helix</keyword>
<dbReference type="InterPro" id="IPR003594">
    <property type="entry name" value="HATPase_dom"/>
</dbReference>
<proteinExistence type="predicted"/>
<dbReference type="Proteomes" id="UP001595989">
    <property type="component" value="Unassembled WGS sequence"/>
</dbReference>
<sequence>MTKKKTDVSIQTKIMGLVIALILFIIISLLGIFVYFDVKHEYKNAGNVSLQTAKMISFMPKVREDMEKPLPSQELQHIVERIRDQVEAKFIVITDREGKVLTHPNRGRIGKKIPMQGSNYKAVVFGGYYILKSNEIIGPSLTGKAPIFNERGHILGVVTVGYLIEDIKQNILSRVRNILLFAAIIIVIGVFASVSLARNIRKDTLGLEPKEISSLYRDRSTILSSIDEGIIAIDPDCRITLLNDAAASIFNLNHEEACNGKPIETLLPNIECRSILAKREKVVNIETTLVDKTVIINVMPVLDNGRVFGGVIALRDKTEIQETVNTLSEVRRYSEDLRAQTHEFTNKLYLLSGLMQLGYYEDATKLIQSEIETNDMNNRTVFEQIKDPKVQAILLGKIGKASEKKVNFRIDQNSSLEILPTHIKTDQLTTIIGNLIDNAFEEVFKKAEKHVSFFTLDLGDDIIFEITDNGEGINEERVSSIFEKGFSTKGSSNRGYGLANVKKNVNELNGDIQVSRTEEETLFTVYLPKKIH</sequence>
<dbReference type="InterPro" id="IPR016120">
    <property type="entry name" value="Sig_transdc_His_kin_SpoOB"/>
</dbReference>
<evidence type="ECO:0000256" key="9">
    <source>
        <dbReference type="ARBA" id="ARBA00022777"/>
    </source>
</evidence>
<evidence type="ECO:0000313" key="17">
    <source>
        <dbReference type="Proteomes" id="UP001595989"/>
    </source>
</evidence>
<keyword evidence="5" id="KW-0597">Phosphoprotein</keyword>
<feature type="transmembrane region" description="Helical" evidence="14">
    <location>
        <begin position="14"/>
        <end position="36"/>
    </location>
</feature>
<evidence type="ECO:0000256" key="3">
    <source>
        <dbReference type="ARBA" id="ARBA00012438"/>
    </source>
</evidence>
<evidence type="ECO:0000256" key="2">
    <source>
        <dbReference type="ARBA" id="ARBA00004651"/>
    </source>
</evidence>
<dbReference type="EMBL" id="JBHSFU010000004">
    <property type="protein sequence ID" value="MFC4557833.1"/>
    <property type="molecule type" value="Genomic_DNA"/>
</dbReference>